<evidence type="ECO:0000313" key="1">
    <source>
        <dbReference type="EMBL" id="MBA0779086.1"/>
    </source>
</evidence>
<evidence type="ECO:0000313" key="2">
    <source>
        <dbReference type="EMBL" id="MBA0779088.1"/>
    </source>
</evidence>
<organism evidence="1 3">
    <name type="scientific">Gossypium trilobum</name>
    <dbReference type="NCBI Taxonomy" id="34281"/>
    <lineage>
        <taxon>Eukaryota</taxon>
        <taxon>Viridiplantae</taxon>
        <taxon>Streptophyta</taxon>
        <taxon>Embryophyta</taxon>
        <taxon>Tracheophyta</taxon>
        <taxon>Spermatophyta</taxon>
        <taxon>Magnoliopsida</taxon>
        <taxon>eudicotyledons</taxon>
        <taxon>Gunneridae</taxon>
        <taxon>Pentapetalae</taxon>
        <taxon>rosids</taxon>
        <taxon>malvids</taxon>
        <taxon>Malvales</taxon>
        <taxon>Malvaceae</taxon>
        <taxon>Malvoideae</taxon>
        <taxon>Gossypium</taxon>
    </lineage>
</organism>
<reference evidence="1" key="2">
    <citation type="submission" date="2020-04" db="EMBL/GenBank/DDBJ databases">
        <authorList>
            <person name="Grover C.E."/>
            <person name="Arick M.A. II"/>
            <person name="Thrash A."/>
            <person name="Conover J.L."/>
            <person name="Sanders W.S."/>
            <person name="Peterson D.G."/>
            <person name="Scheffler J.A."/>
            <person name="Scheffler B.E."/>
            <person name="Wendel J.F."/>
        </authorList>
    </citation>
    <scope>NUCLEOTIDE SEQUENCE</scope>
    <source>
        <strain evidence="1">8</strain>
        <tissue evidence="1">Leaf</tissue>
    </source>
</reference>
<gene>
    <name evidence="1" type="ORF">Gotri_003368</name>
    <name evidence="2" type="ORF">Gotri_003370</name>
</gene>
<evidence type="ECO:0000313" key="3">
    <source>
        <dbReference type="Proteomes" id="UP000593568"/>
    </source>
</evidence>
<dbReference type="EMBL" id="JABEZW010000011">
    <property type="protein sequence ID" value="MBA0779086.1"/>
    <property type="molecule type" value="Genomic_DNA"/>
</dbReference>
<sequence>MAVLFSCHLLTLHLLLDMGT</sequence>
<accession>A0A7J9F1B0</accession>
<comment type="caution">
    <text evidence="1">The sequence shown here is derived from an EMBL/GenBank/DDBJ whole genome shotgun (WGS) entry which is preliminary data.</text>
</comment>
<dbReference type="AlphaFoldDB" id="A0A7J9F1B0"/>
<protein>
    <submittedName>
        <fullName evidence="1">Uncharacterized protein</fullName>
    </submittedName>
</protein>
<reference evidence="1 3" key="1">
    <citation type="journal article" date="2019" name="Genome Biol. Evol.">
        <title>Insights into the evolution of the New World diploid cottons (Gossypium, subgenus Houzingenia) based on genome sequencing.</title>
        <authorList>
            <person name="Grover C.E."/>
            <person name="Arick M.A. 2nd"/>
            <person name="Thrash A."/>
            <person name="Conover J.L."/>
            <person name="Sanders W.S."/>
            <person name="Peterson D.G."/>
            <person name="Frelichowski J.E."/>
            <person name="Scheffler J.A."/>
            <person name="Scheffler B.E."/>
            <person name="Wendel J.F."/>
        </authorList>
    </citation>
    <scope>NUCLEOTIDE SEQUENCE [LARGE SCALE GENOMIC DNA]</scope>
    <source>
        <strain evidence="1">8</strain>
        <tissue evidence="1">Leaf</tissue>
    </source>
</reference>
<dbReference type="Proteomes" id="UP000593568">
    <property type="component" value="Unassembled WGS sequence"/>
</dbReference>
<keyword evidence="3" id="KW-1185">Reference proteome</keyword>
<proteinExistence type="predicted"/>
<name>A0A7J9F1B0_9ROSI</name>
<dbReference type="EMBL" id="JABEZW010000011">
    <property type="protein sequence ID" value="MBA0779088.1"/>
    <property type="molecule type" value="Genomic_DNA"/>
</dbReference>